<dbReference type="InterPro" id="IPR002878">
    <property type="entry name" value="ChsH2_C"/>
</dbReference>
<gene>
    <name evidence="3" type="ORF">H1R19_05735</name>
</gene>
<evidence type="ECO:0000313" key="3">
    <source>
        <dbReference type="EMBL" id="QMT02645.1"/>
    </source>
</evidence>
<feature type="domain" description="ChsH2 C-terminal OB-fold" evidence="1">
    <location>
        <begin position="49"/>
        <end position="108"/>
    </location>
</feature>
<protein>
    <submittedName>
        <fullName evidence="3">OB-fold domain-containing protein</fullName>
    </submittedName>
</protein>
<dbReference type="KEGG" id="gji:H1R19_05735"/>
<proteinExistence type="predicted"/>
<dbReference type="EMBL" id="CP059491">
    <property type="protein sequence ID" value="QMT02645.1"/>
    <property type="molecule type" value="Genomic_DNA"/>
</dbReference>
<feature type="domain" description="ChsH2 rubredoxin-like zinc ribbon" evidence="2">
    <location>
        <begin position="15"/>
        <end position="46"/>
    </location>
</feature>
<evidence type="ECO:0000259" key="1">
    <source>
        <dbReference type="Pfam" id="PF01796"/>
    </source>
</evidence>
<dbReference type="SUPFAM" id="SSF50249">
    <property type="entry name" value="Nucleic acid-binding proteins"/>
    <property type="match status" value="1"/>
</dbReference>
<name>A0A7D7LSX3_9ACTN</name>
<evidence type="ECO:0000313" key="4">
    <source>
        <dbReference type="Proteomes" id="UP000515663"/>
    </source>
</evidence>
<accession>A0A7D7LSX3</accession>
<dbReference type="Pfam" id="PF01796">
    <property type="entry name" value="OB_ChsH2_C"/>
    <property type="match status" value="1"/>
</dbReference>
<dbReference type="Proteomes" id="UP000515663">
    <property type="component" value="Chromosome"/>
</dbReference>
<dbReference type="AlphaFoldDB" id="A0A7D7LSX3"/>
<keyword evidence="4" id="KW-1185">Reference proteome</keyword>
<dbReference type="InterPro" id="IPR022002">
    <property type="entry name" value="ChsH2_Znr"/>
</dbReference>
<organism evidence="3 4">
    <name type="scientific">Gordonia jinghuaiqii</name>
    <dbReference type="NCBI Taxonomy" id="2758710"/>
    <lineage>
        <taxon>Bacteria</taxon>
        <taxon>Bacillati</taxon>
        <taxon>Actinomycetota</taxon>
        <taxon>Actinomycetes</taxon>
        <taxon>Mycobacteriales</taxon>
        <taxon>Gordoniaceae</taxon>
        <taxon>Gordonia</taxon>
    </lineage>
</organism>
<reference evidence="4" key="1">
    <citation type="submission" date="2020-07" db="EMBL/GenBank/DDBJ databases">
        <title>novel species isolated from the respiratory tract of Marmot.</title>
        <authorList>
            <person name="Zhang G."/>
        </authorList>
    </citation>
    <scope>NUCLEOTIDE SEQUENCE [LARGE SCALE GENOMIC DNA]</scope>
    <source>
        <strain evidence="4">686</strain>
    </source>
</reference>
<dbReference type="PANTHER" id="PTHR34075:SF5">
    <property type="entry name" value="BLR3430 PROTEIN"/>
    <property type="match status" value="1"/>
</dbReference>
<dbReference type="RefSeq" id="WP_219850825.1">
    <property type="nucleotide sequence ID" value="NZ_CP059491.1"/>
</dbReference>
<dbReference type="PANTHER" id="PTHR34075">
    <property type="entry name" value="BLR3430 PROTEIN"/>
    <property type="match status" value="1"/>
</dbReference>
<evidence type="ECO:0000259" key="2">
    <source>
        <dbReference type="Pfam" id="PF12172"/>
    </source>
</evidence>
<dbReference type="InterPro" id="IPR012340">
    <property type="entry name" value="NA-bd_OB-fold"/>
</dbReference>
<sequence>MTQTIPAVDYLVVGDDPHLVSQECADCGALYFDRRNACAKCFGTTFGTRRLASEGVVRGFTIVQRGSKSGPYTSVVVELTGGGVVKSNLIGITDPALIQPEMKVSLVTFEVGVDDDGTKAVAFGFEPIGA</sequence>
<dbReference type="InterPro" id="IPR052513">
    <property type="entry name" value="Thioester_dehydratase-like"/>
</dbReference>
<dbReference type="Pfam" id="PF12172">
    <property type="entry name" value="zf-ChsH2"/>
    <property type="match status" value="1"/>
</dbReference>